<dbReference type="PROSITE" id="PS50195">
    <property type="entry name" value="PX"/>
    <property type="match status" value="1"/>
</dbReference>
<evidence type="ECO:0000259" key="6">
    <source>
        <dbReference type="PROSITE" id="PS50195"/>
    </source>
</evidence>
<sequence>MQIFYVSGSILFLAALWQVGFLQSLFSTLWNCFVAVLGIFSGVMLYLLSGKQRIPPTPKPSKKVETVSRFLAKLTRTQTHKPYMQRVVVSRTVDKTIQEVFDLFIRDFCLSWFRDLGKDEAAFVDLLTEELWVVTANVVERLRCVDKVKFLSSDVVEILSRHFQQLRLADMRTFSDNALPFVLHPCLKSRAEELDYLRKASEVLLYCLLPPKNSRCSTMRYLLREILAFSVFQPLADMICDPDYINQTLLVHLEAKEALAAKHKQGYAYAETYEDFIKMINTSNSVEALKQIRYHIIAEIMQATTINNLKGIDQFGQDDKQGKELKKDAQLRARNLKRYINQCTVAKSQCERRIKLLGGPDYTNNGTADGKQTAVGQENVKSVQKSAKQSKAKVLTFIEVMDNSLARSFFMLFLQNKTGSKNMLSFWMAVENLKLVKHTELHKSAQEIYQVYVTPSSDKSVMLDTTLVRGMEQYLQGMHGLQAFFEAQKKVFSYLEEKFYRKFVLSAEYSMFVCQSEAEMDDLRAHKRDEEDLEFNWNDDADTTDEDVEGDESDGTPKLARKPSTVEERSDAIVKKLEVLDQRLASKTQQLELVKRSYGAEVQEMEQLKSEIERLKTERMQLEFHVERTDQWCENLGKWKIEIQSVEWNPEDSERSVPVYAIVVHSRADGKQDQLQPGGKSTEGHAYVNSEGWVVTRKFKDFETLHLKLKECCAWLTRELPVPAKKWYKSIDDEFLEKSRKALEEYLQTLLADEKLCLSEELYSFLSPSPEHLKKQSEPTKKGFSLLSVLKSLPFDIIPAEEADEETGLDQDDSVMRKDSIAEPFYGLVGEVFELKGVFKWMRRTLIAFVQVTFGGTINKEIHRMVEWLVSESMVIYYIHLFRDSTWPGGELAKPAALRTEAEKIESRKRAKQKLLKNIPEVLQNLVGKKNSKVGAQKVFEAFQDIRVTKHLFYVLFELILFTLCPEVVSEEVKQRARIMMNRTQQSTLPE</sequence>
<evidence type="ECO:0000256" key="3">
    <source>
        <dbReference type="SAM" id="MobiDB-lite"/>
    </source>
</evidence>
<dbReference type="Pfam" id="PF00615">
    <property type="entry name" value="RGS"/>
    <property type="match status" value="1"/>
</dbReference>
<evidence type="ECO:0000313" key="9">
    <source>
        <dbReference type="Proteomes" id="UP001159405"/>
    </source>
</evidence>
<feature type="domain" description="PXA" evidence="7">
    <location>
        <begin position="90"/>
        <end position="257"/>
    </location>
</feature>
<dbReference type="PROSITE" id="PS51207">
    <property type="entry name" value="PXA"/>
    <property type="match status" value="1"/>
</dbReference>
<feature type="coiled-coil region" evidence="2">
    <location>
        <begin position="577"/>
        <end position="625"/>
    </location>
</feature>
<dbReference type="InterPro" id="IPR013937">
    <property type="entry name" value="Sorting_nexin_C"/>
</dbReference>
<dbReference type="Pfam" id="PF00787">
    <property type="entry name" value="PX"/>
    <property type="match status" value="1"/>
</dbReference>
<evidence type="ECO:0000256" key="1">
    <source>
        <dbReference type="ARBA" id="ARBA00010883"/>
    </source>
</evidence>
<keyword evidence="4" id="KW-0472">Membrane</keyword>
<comment type="caution">
    <text evidence="8">The sequence shown here is derived from an EMBL/GenBank/DDBJ whole genome shotgun (WGS) entry which is preliminary data.</text>
</comment>
<dbReference type="InterPro" id="IPR044926">
    <property type="entry name" value="RGS_subdomain_2"/>
</dbReference>
<evidence type="ECO:0000313" key="8">
    <source>
        <dbReference type="EMBL" id="CAH3148307.1"/>
    </source>
</evidence>
<dbReference type="PRINTS" id="PR01301">
    <property type="entry name" value="RGSPROTEIN"/>
</dbReference>
<comment type="similarity">
    <text evidence="1">Belongs to the sorting nexin family.</text>
</comment>
<organism evidence="8 9">
    <name type="scientific">Porites lobata</name>
    <dbReference type="NCBI Taxonomy" id="104759"/>
    <lineage>
        <taxon>Eukaryota</taxon>
        <taxon>Metazoa</taxon>
        <taxon>Cnidaria</taxon>
        <taxon>Anthozoa</taxon>
        <taxon>Hexacorallia</taxon>
        <taxon>Scleractinia</taxon>
        <taxon>Fungiina</taxon>
        <taxon>Poritidae</taxon>
        <taxon>Porites</taxon>
    </lineage>
</organism>
<dbReference type="Proteomes" id="UP001159405">
    <property type="component" value="Unassembled WGS sequence"/>
</dbReference>
<dbReference type="InterPro" id="IPR016137">
    <property type="entry name" value="RGS"/>
</dbReference>
<feature type="transmembrane region" description="Helical" evidence="4">
    <location>
        <begin position="6"/>
        <end position="22"/>
    </location>
</feature>
<dbReference type="Pfam" id="PF02194">
    <property type="entry name" value="PXA"/>
    <property type="match status" value="1"/>
</dbReference>
<dbReference type="PROSITE" id="PS50132">
    <property type="entry name" value="RGS"/>
    <property type="match status" value="1"/>
</dbReference>
<feature type="region of interest" description="Disordered" evidence="3">
    <location>
        <begin position="534"/>
        <end position="565"/>
    </location>
</feature>
<dbReference type="SMART" id="SM00312">
    <property type="entry name" value="PX"/>
    <property type="match status" value="1"/>
</dbReference>
<feature type="domain" description="PX" evidence="6">
    <location>
        <begin position="638"/>
        <end position="773"/>
    </location>
</feature>
<keyword evidence="9" id="KW-1185">Reference proteome</keyword>
<reference evidence="8 9" key="1">
    <citation type="submission" date="2022-05" db="EMBL/GenBank/DDBJ databases">
        <authorList>
            <consortium name="Genoscope - CEA"/>
            <person name="William W."/>
        </authorList>
    </citation>
    <scope>NUCLEOTIDE SEQUENCE [LARGE SCALE GENOMIC DNA]</scope>
</reference>
<dbReference type="InterPro" id="IPR036305">
    <property type="entry name" value="RGS_sf"/>
</dbReference>
<name>A0ABN8PPT6_9CNID</name>
<feature type="transmembrane region" description="Helical" evidence="4">
    <location>
        <begin position="29"/>
        <end position="48"/>
    </location>
</feature>
<gene>
    <name evidence="8" type="ORF">PLOB_00046542</name>
</gene>
<dbReference type="Gene3D" id="3.30.1520.10">
    <property type="entry name" value="Phox-like domain"/>
    <property type="match status" value="1"/>
</dbReference>
<dbReference type="PANTHER" id="PTHR22775:SF48">
    <property type="entry name" value="SORTING NEXIN-25"/>
    <property type="match status" value="1"/>
</dbReference>
<keyword evidence="4" id="KW-0812">Transmembrane</keyword>
<feature type="compositionally biased region" description="Acidic residues" evidence="3">
    <location>
        <begin position="534"/>
        <end position="554"/>
    </location>
</feature>
<evidence type="ECO:0000256" key="2">
    <source>
        <dbReference type="SAM" id="Coils"/>
    </source>
</evidence>
<dbReference type="InterPro" id="IPR003114">
    <property type="entry name" value="Phox_assoc"/>
</dbReference>
<dbReference type="InterPro" id="IPR036871">
    <property type="entry name" value="PX_dom_sf"/>
</dbReference>
<keyword evidence="4" id="KW-1133">Transmembrane helix</keyword>
<evidence type="ECO:0008006" key="10">
    <source>
        <dbReference type="Google" id="ProtNLM"/>
    </source>
</evidence>
<dbReference type="Gene3D" id="1.10.167.10">
    <property type="entry name" value="Regulator of G-protein Signalling 4, domain 2"/>
    <property type="match status" value="1"/>
</dbReference>
<dbReference type="EMBL" id="CALNXK010000083">
    <property type="protein sequence ID" value="CAH3148307.1"/>
    <property type="molecule type" value="Genomic_DNA"/>
</dbReference>
<proteinExistence type="inferred from homology"/>
<dbReference type="SMART" id="SM00315">
    <property type="entry name" value="RGS"/>
    <property type="match status" value="1"/>
</dbReference>
<protein>
    <recommendedName>
        <fullName evidence="10">Sorting nexin-25</fullName>
    </recommendedName>
</protein>
<dbReference type="InterPro" id="IPR001683">
    <property type="entry name" value="PX_dom"/>
</dbReference>
<feature type="domain" description="RGS" evidence="5">
    <location>
        <begin position="396"/>
        <end position="513"/>
    </location>
</feature>
<dbReference type="SUPFAM" id="SSF48097">
    <property type="entry name" value="Regulator of G-protein signaling, RGS"/>
    <property type="match status" value="1"/>
</dbReference>
<evidence type="ECO:0000259" key="5">
    <source>
        <dbReference type="PROSITE" id="PS50132"/>
    </source>
</evidence>
<keyword evidence="2" id="KW-0175">Coiled coil</keyword>
<dbReference type="Pfam" id="PF08628">
    <property type="entry name" value="Nexin_C"/>
    <property type="match status" value="1"/>
</dbReference>
<dbReference type="SMART" id="SM00313">
    <property type="entry name" value="PXA"/>
    <property type="match status" value="1"/>
</dbReference>
<dbReference type="SUPFAM" id="SSF64268">
    <property type="entry name" value="PX domain"/>
    <property type="match status" value="1"/>
</dbReference>
<evidence type="ECO:0000256" key="4">
    <source>
        <dbReference type="SAM" id="Phobius"/>
    </source>
</evidence>
<evidence type="ECO:0000259" key="7">
    <source>
        <dbReference type="PROSITE" id="PS51207"/>
    </source>
</evidence>
<accession>A0ABN8PPT6</accession>
<dbReference type="PANTHER" id="PTHR22775">
    <property type="entry name" value="SORTING NEXIN"/>
    <property type="match status" value="1"/>
</dbReference>